<feature type="compositionally biased region" description="Low complexity" evidence="1">
    <location>
        <begin position="69"/>
        <end position="80"/>
    </location>
</feature>
<gene>
    <name evidence="2" type="ORF">PVAP13_2NG308603</name>
</gene>
<sequence length="133" mass="13679">MASAPALISGSHHTKSYLSAAGRLPLNISSLPTHLPSSPLPFPPLPPPNPPPHPIPSSTTASPPPPLRPSSLHGQSNSARVARRRSRRSGLAWGGLHRVRPSGSTWGCRPSPAATPPPVAPPSRSSSGNAGFP</sequence>
<accession>A0A8T0VIW4</accession>
<feature type="compositionally biased region" description="Pro residues" evidence="1">
    <location>
        <begin position="38"/>
        <end position="55"/>
    </location>
</feature>
<feature type="region of interest" description="Disordered" evidence="1">
    <location>
        <begin position="27"/>
        <end position="133"/>
    </location>
</feature>
<comment type="caution">
    <text evidence="2">The sequence shown here is derived from an EMBL/GenBank/DDBJ whole genome shotgun (WGS) entry which is preliminary data.</text>
</comment>
<evidence type="ECO:0000256" key="1">
    <source>
        <dbReference type="SAM" id="MobiDB-lite"/>
    </source>
</evidence>
<organism evidence="2 3">
    <name type="scientific">Panicum virgatum</name>
    <name type="common">Blackwell switchgrass</name>
    <dbReference type="NCBI Taxonomy" id="38727"/>
    <lineage>
        <taxon>Eukaryota</taxon>
        <taxon>Viridiplantae</taxon>
        <taxon>Streptophyta</taxon>
        <taxon>Embryophyta</taxon>
        <taxon>Tracheophyta</taxon>
        <taxon>Spermatophyta</taxon>
        <taxon>Magnoliopsida</taxon>
        <taxon>Liliopsida</taxon>
        <taxon>Poales</taxon>
        <taxon>Poaceae</taxon>
        <taxon>PACMAD clade</taxon>
        <taxon>Panicoideae</taxon>
        <taxon>Panicodae</taxon>
        <taxon>Paniceae</taxon>
        <taxon>Panicinae</taxon>
        <taxon>Panicum</taxon>
        <taxon>Panicum sect. Hiantes</taxon>
    </lineage>
</organism>
<dbReference type="AlphaFoldDB" id="A0A8T0VIW4"/>
<keyword evidence="3" id="KW-1185">Reference proteome</keyword>
<protein>
    <submittedName>
        <fullName evidence="2">Uncharacterized protein</fullName>
    </submittedName>
</protein>
<evidence type="ECO:0000313" key="3">
    <source>
        <dbReference type="Proteomes" id="UP000823388"/>
    </source>
</evidence>
<proteinExistence type="predicted"/>
<dbReference type="EMBL" id="CM029040">
    <property type="protein sequence ID" value="KAG2634738.1"/>
    <property type="molecule type" value="Genomic_DNA"/>
</dbReference>
<evidence type="ECO:0000313" key="2">
    <source>
        <dbReference type="EMBL" id="KAG2634738.1"/>
    </source>
</evidence>
<name>A0A8T0VIW4_PANVG</name>
<dbReference type="Proteomes" id="UP000823388">
    <property type="component" value="Chromosome 2N"/>
</dbReference>
<reference evidence="2" key="1">
    <citation type="submission" date="2020-05" db="EMBL/GenBank/DDBJ databases">
        <title>WGS assembly of Panicum virgatum.</title>
        <authorList>
            <person name="Lovell J.T."/>
            <person name="Jenkins J."/>
            <person name="Shu S."/>
            <person name="Juenger T.E."/>
            <person name="Schmutz J."/>
        </authorList>
    </citation>
    <scope>NUCLEOTIDE SEQUENCE</scope>
    <source>
        <strain evidence="2">AP13</strain>
    </source>
</reference>